<reference evidence="3" key="1">
    <citation type="submission" date="2016-01" db="EMBL/GenBank/DDBJ databases">
        <title>Draft genome sequence of Thermodesulfovibrio aggregans strain TGE-P1.</title>
        <authorList>
            <person name="Sekiguchi Y."/>
            <person name="Ohashi A."/>
            <person name="Matsuura N."/>
            <person name="Tourlousse M.D."/>
        </authorList>
    </citation>
    <scope>NUCLEOTIDE SEQUENCE [LARGE SCALE GENOMIC DNA]</scope>
    <source>
        <strain evidence="3">TGE-P1</strain>
    </source>
</reference>
<name>A0A0U9HRH7_9BACT</name>
<evidence type="ECO:0000313" key="2">
    <source>
        <dbReference type="EMBL" id="GAQ95651.1"/>
    </source>
</evidence>
<keyword evidence="1" id="KW-0812">Transmembrane</keyword>
<keyword evidence="1" id="KW-0472">Membrane</keyword>
<sequence>MERKRILIIVGVFLLITLLVVSYFLLNKTEKPQQILTTTQKKQPVQVVEPTIVFPTYTYDAQQMRDPFVPLILKRDERKKGVSPLESYEIEELKLTGIAIDKKGAFALLQATDGRFYIVRENDRIGYSGGKVVKILKDGIKIIENNKVKYLKLRPEEEK</sequence>
<dbReference type="AlphaFoldDB" id="A0A0U9HRH7"/>
<dbReference type="EMBL" id="BCNO01000003">
    <property type="protein sequence ID" value="GAQ95651.1"/>
    <property type="molecule type" value="Genomic_DNA"/>
</dbReference>
<comment type="caution">
    <text evidence="2">The sequence shown here is derived from an EMBL/GenBank/DDBJ whole genome shotgun (WGS) entry which is preliminary data.</text>
</comment>
<dbReference type="STRING" id="86166.TAGGR_3124"/>
<evidence type="ECO:0000313" key="3">
    <source>
        <dbReference type="Proteomes" id="UP000054976"/>
    </source>
</evidence>
<keyword evidence="3" id="KW-1185">Reference proteome</keyword>
<gene>
    <name evidence="2" type="ORF">TAGGR_3124</name>
</gene>
<dbReference type="OrthoDB" id="9812357at2"/>
<keyword evidence="1" id="KW-1133">Transmembrane helix</keyword>
<dbReference type="Proteomes" id="UP000054976">
    <property type="component" value="Unassembled WGS sequence"/>
</dbReference>
<accession>A0A0U9HRH7</accession>
<dbReference type="Pfam" id="PF04351">
    <property type="entry name" value="PilP"/>
    <property type="match status" value="1"/>
</dbReference>
<organism evidence="2 3">
    <name type="scientific">Thermodesulfovibrio aggregans</name>
    <dbReference type="NCBI Taxonomy" id="86166"/>
    <lineage>
        <taxon>Bacteria</taxon>
        <taxon>Pseudomonadati</taxon>
        <taxon>Nitrospirota</taxon>
        <taxon>Thermodesulfovibrionia</taxon>
        <taxon>Thermodesulfovibrionales</taxon>
        <taxon>Thermodesulfovibrionaceae</taxon>
        <taxon>Thermodesulfovibrio</taxon>
    </lineage>
</organism>
<feature type="transmembrane region" description="Helical" evidence="1">
    <location>
        <begin position="6"/>
        <end position="26"/>
    </location>
</feature>
<evidence type="ECO:0000256" key="1">
    <source>
        <dbReference type="SAM" id="Phobius"/>
    </source>
</evidence>
<dbReference type="RefSeq" id="WP_059177078.1">
    <property type="nucleotide sequence ID" value="NZ_BCNO01000003.1"/>
</dbReference>
<dbReference type="Gene3D" id="2.30.30.830">
    <property type="match status" value="1"/>
</dbReference>
<proteinExistence type="predicted"/>
<protein>
    <submittedName>
        <fullName evidence="2">Type IV pilus assembly protein PilP</fullName>
    </submittedName>
</protein>
<dbReference type="InterPro" id="IPR007446">
    <property type="entry name" value="PilP"/>
</dbReference>